<organism evidence="2 3">
    <name type="scientific">Dictyobacter alpinus</name>
    <dbReference type="NCBI Taxonomy" id="2014873"/>
    <lineage>
        <taxon>Bacteria</taxon>
        <taxon>Bacillati</taxon>
        <taxon>Chloroflexota</taxon>
        <taxon>Ktedonobacteria</taxon>
        <taxon>Ktedonobacterales</taxon>
        <taxon>Dictyobacteraceae</taxon>
        <taxon>Dictyobacter</taxon>
    </lineage>
</organism>
<evidence type="ECO:0000313" key="2">
    <source>
        <dbReference type="EMBL" id="GCE27736.1"/>
    </source>
</evidence>
<accession>A0A402B8S9</accession>
<reference evidence="3" key="1">
    <citation type="submission" date="2018-12" db="EMBL/GenBank/DDBJ databases">
        <title>Tengunoibacter tsumagoiensis gen. nov., sp. nov., Dictyobacter kobayashii sp. nov., D. alpinus sp. nov., and D. joshuensis sp. nov. and description of Dictyobacteraceae fam. nov. within the order Ktedonobacterales isolated from Tengu-no-mugimeshi.</title>
        <authorList>
            <person name="Wang C.M."/>
            <person name="Zheng Y."/>
            <person name="Sakai Y."/>
            <person name="Toyoda A."/>
            <person name="Minakuchi Y."/>
            <person name="Abe K."/>
            <person name="Yokota A."/>
            <person name="Yabe S."/>
        </authorList>
    </citation>
    <scope>NUCLEOTIDE SEQUENCE [LARGE SCALE GENOMIC DNA]</scope>
    <source>
        <strain evidence="3">Uno16</strain>
    </source>
</reference>
<feature type="compositionally biased region" description="Polar residues" evidence="1">
    <location>
        <begin position="115"/>
        <end position="126"/>
    </location>
</feature>
<comment type="caution">
    <text evidence="2">The sequence shown here is derived from an EMBL/GenBank/DDBJ whole genome shotgun (WGS) entry which is preliminary data.</text>
</comment>
<proteinExistence type="predicted"/>
<feature type="region of interest" description="Disordered" evidence="1">
    <location>
        <begin position="92"/>
        <end position="155"/>
    </location>
</feature>
<feature type="compositionally biased region" description="Polar residues" evidence="1">
    <location>
        <begin position="267"/>
        <end position="285"/>
    </location>
</feature>
<feature type="compositionally biased region" description="Polar residues" evidence="1">
    <location>
        <begin position="92"/>
        <end position="103"/>
    </location>
</feature>
<protein>
    <submittedName>
        <fullName evidence="2">Uncharacterized protein</fullName>
    </submittedName>
</protein>
<feature type="compositionally biased region" description="Polar residues" evidence="1">
    <location>
        <begin position="243"/>
        <end position="258"/>
    </location>
</feature>
<evidence type="ECO:0000313" key="3">
    <source>
        <dbReference type="Proteomes" id="UP000287171"/>
    </source>
</evidence>
<dbReference type="Proteomes" id="UP000287171">
    <property type="component" value="Unassembled WGS sequence"/>
</dbReference>
<gene>
    <name evidence="2" type="ORF">KDA_32200</name>
</gene>
<sequence length="285" mass="31082">MNIWDSVHRGLEKASNEAGRIARIQRTRFQIDKLGRQITEQERALVEKVIDLYVTRALVQNELVTPAQELFQARQQLMQAQQELQTLHNQNPTATADTNTYPPQTLPGEGDASQYAPTSPYQQPYTGPTIPVTPPPADNKPAASTGEQLPSLLPPPPPGMSPLTIHSEETIIDTMDVPHVQTGPAEVHSADMQTVREGTPVPPPPPRRCSACGSLADSENMYCHNCGKALQQPMIDHLPTVRARSSSPAIEELPTTTLPDGGEEQSIVRSESPQPSIDTPSSEKD</sequence>
<dbReference type="RefSeq" id="WP_126628033.1">
    <property type="nucleotide sequence ID" value="NZ_BIFT01000001.1"/>
</dbReference>
<evidence type="ECO:0000256" key="1">
    <source>
        <dbReference type="SAM" id="MobiDB-lite"/>
    </source>
</evidence>
<feature type="region of interest" description="Disordered" evidence="1">
    <location>
        <begin position="242"/>
        <end position="285"/>
    </location>
</feature>
<dbReference type="EMBL" id="BIFT01000001">
    <property type="protein sequence ID" value="GCE27736.1"/>
    <property type="molecule type" value="Genomic_DNA"/>
</dbReference>
<keyword evidence="3" id="KW-1185">Reference proteome</keyword>
<dbReference type="AlphaFoldDB" id="A0A402B8S9"/>
<name>A0A402B8S9_9CHLR</name>
<dbReference type="OrthoDB" id="160059at2"/>